<evidence type="ECO:0000256" key="2">
    <source>
        <dbReference type="ARBA" id="ARBA00022448"/>
    </source>
</evidence>
<evidence type="ECO:0000256" key="3">
    <source>
        <dbReference type="ARBA" id="ARBA00022741"/>
    </source>
</evidence>
<dbReference type="EMBL" id="CP022347">
    <property type="protein sequence ID" value="ASQ30065.1"/>
    <property type="molecule type" value="Genomic_DNA"/>
</dbReference>
<feature type="domain" description="ABC transporter" evidence="6">
    <location>
        <begin position="2"/>
        <end position="231"/>
    </location>
</feature>
<evidence type="ECO:0000313" key="7">
    <source>
        <dbReference type="EMBL" id="ASQ30065.1"/>
    </source>
</evidence>
<dbReference type="GO" id="GO:0005524">
    <property type="term" value="F:ATP binding"/>
    <property type="evidence" value="ECO:0007669"/>
    <property type="project" value="UniProtKB-KW"/>
</dbReference>
<keyword evidence="2" id="KW-0813">Transport</keyword>
<reference evidence="7 8" key="1">
    <citation type="submission" date="2017-07" db="EMBL/GenBank/DDBJ databases">
        <title>Analysis of two Campylobacter avium genomes and identification of a novel hippuricase gene.</title>
        <authorList>
            <person name="Miller W.G."/>
            <person name="Chapman M.H."/>
            <person name="Yee E."/>
            <person name="Revez J."/>
            <person name="Bono J.L."/>
            <person name="Rossi M."/>
        </authorList>
    </citation>
    <scope>NUCLEOTIDE SEQUENCE [LARGE SCALE GENOMIC DNA]</scope>
    <source>
        <strain evidence="7 8">LMG 24591</strain>
    </source>
</reference>
<dbReference type="InterPro" id="IPR027417">
    <property type="entry name" value="P-loop_NTPase"/>
</dbReference>
<dbReference type="CDD" id="cd03224">
    <property type="entry name" value="ABC_TM1139_LivF_branched"/>
    <property type="match status" value="1"/>
</dbReference>
<dbReference type="AlphaFoldDB" id="A0A222MVY9"/>
<dbReference type="PROSITE" id="PS50893">
    <property type="entry name" value="ABC_TRANSPORTER_2"/>
    <property type="match status" value="1"/>
</dbReference>
<dbReference type="PANTHER" id="PTHR43820">
    <property type="entry name" value="HIGH-AFFINITY BRANCHED-CHAIN AMINO ACID TRANSPORT ATP-BINDING PROTEIN LIVF"/>
    <property type="match status" value="1"/>
</dbReference>
<dbReference type="Pfam" id="PF00005">
    <property type="entry name" value="ABC_tran"/>
    <property type="match status" value="1"/>
</dbReference>
<organism evidence="7 8">
    <name type="scientific">Campylobacter avium LMG 24591</name>
    <dbReference type="NCBI Taxonomy" id="522484"/>
    <lineage>
        <taxon>Bacteria</taxon>
        <taxon>Pseudomonadati</taxon>
        <taxon>Campylobacterota</taxon>
        <taxon>Epsilonproteobacteria</taxon>
        <taxon>Campylobacterales</taxon>
        <taxon>Campylobacteraceae</taxon>
        <taxon>Campylobacter</taxon>
    </lineage>
</organism>
<dbReference type="Proteomes" id="UP000201169">
    <property type="component" value="Chromosome"/>
</dbReference>
<dbReference type="OrthoDB" id="9809450at2"/>
<keyword evidence="4 7" id="KW-0067">ATP-binding</keyword>
<dbReference type="PANTHER" id="PTHR43820:SF4">
    <property type="entry name" value="HIGH-AFFINITY BRANCHED-CHAIN AMINO ACID TRANSPORT ATP-BINDING PROTEIN LIVF"/>
    <property type="match status" value="1"/>
</dbReference>
<dbReference type="SMART" id="SM00382">
    <property type="entry name" value="AAA"/>
    <property type="match status" value="1"/>
</dbReference>
<dbReference type="Gene3D" id="3.40.50.300">
    <property type="entry name" value="P-loop containing nucleotide triphosphate hydrolases"/>
    <property type="match status" value="1"/>
</dbReference>
<dbReference type="PROSITE" id="PS00211">
    <property type="entry name" value="ABC_TRANSPORTER_1"/>
    <property type="match status" value="1"/>
</dbReference>
<keyword evidence="5" id="KW-0029">Amino-acid transport</keyword>
<name>A0A222MVY9_9BACT</name>
<sequence>MLVVKDLHVYYNLVEAVKGISFEIKTGQIVSLIGSNGAGKTSTLNALLNCVKRKGEISFLGYDTKRHLPHTLVQKGIALVPEGRRVFINLTVEENLKIGAFNNDENYEHLKEQMYKIFPRLKLKRNALAGTLSGGEAQMLAISRALMSEPKLLMLDEPSLGLAPKIVSEVFQTIMRLKEEGITILLVEQNAYLALKISDYAYVLENGKISMQDESSKLIGNDEIRKKYLGL</sequence>
<proteinExistence type="inferred from homology"/>
<dbReference type="InterPro" id="IPR003439">
    <property type="entry name" value="ABC_transporter-like_ATP-bd"/>
</dbReference>
<keyword evidence="3" id="KW-0547">Nucleotide-binding</keyword>
<dbReference type="InterPro" id="IPR003593">
    <property type="entry name" value="AAA+_ATPase"/>
</dbReference>
<evidence type="ECO:0000313" key="8">
    <source>
        <dbReference type="Proteomes" id="UP000201169"/>
    </source>
</evidence>
<comment type="similarity">
    <text evidence="1">Belongs to the ABC transporter superfamily.</text>
</comment>
<dbReference type="InterPro" id="IPR017871">
    <property type="entry name" value="ABC_transporter-like_CS"/>
</dbReference>
<dbReference type="KEGG" id="cavi:CAV_0398"/>
<evidence type="ECO:0000256" key="1">
    <source>
        <dbReference type="ARBA" id="ARBA00005417"/>
    </source>
</evidence>
<dbReference type="GO" id="GO:0015658">
    <property type="term" value="F:branched-chain amino acid transmembrane transporter activity"/>
    <property type="evidence" value="ECO:0007669"/>
    <property type="project" value="TreeGrafter"/>
</dbReference>
<evidence type="ECO:0000256" key="5">
    <source>
        <dbReference type="ARBA" id="ARBA00022970"/>
    </source>
</evidence>
<keyword evidence="8" id="KW-1185">Reference proteome</keyword>
<dbReference type="GO" id="GO:0015807">
    <property type="term" value="P:L-amino acid transport"/>
    <property type="evidence" value="ECO:0007669"/>
    <property type="project" value="TreeGrafter"/>
</dbReference>
<gene>
    <name evidence="7" type="primary">livF</name>
    <name evidence="7" type="ORF">CAV_0398</name>
</gene>
<protein>
    <submittedName>
        <fullName evidence="7">High-affinity branched-chain amino acid transporter, ATP-binding protein</fullName>
    </submittedName>
</protein>
<evidence type="ECO:0000259" key="6">
    <source>
        <dbReference type="PROSITE" id="PS50893"/>
    </source>
</evidence>
<dbReference type="GO" id="GO:0016887">
    <property type="term" value="F:ATP hydrolysis activity"/>
    <property type="evidence" value="ECO:0007669"/>
    <property type="project" value="InterPro"/>
</dbReference>
<evidence type="ECO:0000256" key="4">
    <source>
        <dbReference type="ARBA" id="ARBA00022840"/>
    </source>
</evidence>
<accession>A0A222MVY9</accession>
<dbReference type="InterPro" id="IPR052156">
    <property type="entry name" value="BCAA_Transport_ATP-bd_LivF"/>
</dbReference>
<dbReference type="RefSeq" id="WP_094324852.1">
    <property type="nucleotide sequence ID" value="NZ_CP022347.1"/>
</dbReference>
<dbReference type="SUPFAM" id="SSF52540">
    <property type="entry name" value="P-loop containing nucleoside triphosphate hydrolases"/>
    <property type="match status" value="1"/>
</dbReference>